<evidence type="ECO:0000259" key="3">
    <source>
        <dbReference type="PROSITE" id="PS51462"/>
    </source>
</evidence>
<keyword evidence="5" id="KW-1185">Reference proteome</keyword>
<dbReference type="EMBL" id="BSOJ01000015">
    <property type="protein sequence ID" value="GLR26398.1"/>
    <property type="molecule type" value="Genomic_DNA"/>
</dbReference>
<evidence type="ECO:0000256" key="2">
    <source>
        <dbReference type="ARBA" id="ARBA00022801"/>
    </source>
</evidence>
<accession>A0ABQ5YU42</accession>
<gene>
    <name evidence="4" type="ORF">GCM10007875_14880</name>
</gene>
<name>A0ABQ5YU42_9BURK</name>
<dbReference type="Gene3D" id="3.90.79.10">
    <property type="entry name" value="Nucleoside Triphosphate Pyrophosphohydrolase"/>
    <property type="match status" value="1"/>
</dbReference>
<evidence type="ECO:0000313" key="4">
    <source>
        <dbReference type="EMBL" id="GLR26398.1"/>
    </source>
</evidence>
<dbReference type="PANTHER" id="PTHR43222:SF2">
    <property type="entry name" value="NUDIX HYDROLASE 23, CHLOROPLASTIC"/>
    <property type="match status" value="1"/>
</dbReference>
<reference evidence="5" key="1">
    <citation type="journal article" date="2019" name="Int. J. Syst. Evol. Microbiol.">
        <title>The Global Catalogue of Microorganisms (GCM) 10K type strain sequencing project: providing services to taxonomists for standard genome sequencing and annotation.</title>
        <authorList>
            <consortium name="The Broad Institute Genomics Platform"/>
            <consortium name="The Broad Institute Genome Sequencing Center for Infectious Disease"/>
            <person name="Wu L."/>
            <person name="Ma J."/>
        </authorList>
    </citation>
    <scope>NUCLEOTIDE SEQUENCE [LARGE SCALE GENOMIC DNA]</scope>
    <source>
        <strain evidence="5">NBRC 105857</strain>
    </source>
</reference>
<dbReference type="Proteomes" id="UP001156664">
    <property type="component" value="Unassembled WGS sequence"/>
</dbReference>
<organism evidence="4 5">
    <name type="scientific">Limnobacter litoralis</name>
    <dbReference type="NCBI Taxonomy" id="481366"/>
    <lineage>
        <taxon>Bacteria</taxon>
        <taxon>Pseudomonadati</taxon>
        <taxon>Pseudomonadota</taxon>
        <taxon>Betaproteobacteria</taxon>
        <taxon>Burkholderiales</taxon>
        <taxon>Burkholderiaceae</taxon>
        <taxon>Limnobacter</taxon>
    </lineage>
</organism>
<dbReference type="Gene3D" id="2.20.70.10">
    <property type="match status" value="1"/>
</dbReference>
<dbReference type="PROSITE" id="PS51462">
    <property type="entry name" value="NUDIX"/>
    <property type="match status" value="1"/>
</dbReference>
<sequence length="230" mass="26294">MKTNPHASLLSLPQQSEQVELYTQLSVKLQAYLKNLLVEIPPMKYCSACATELVFKVPEGDNRERACCPQCKAIHYVNPKVVVGTVPVHGERILLCKRAIEPRYGYWTLPAGFMELNETTHEGALRETLEEAGAHVELGPPFTMFDVLRAEQVHLFFRATLHEPVFKAGVESLDVKLFTEDEIPWDEIAFKTVTNTLKLFFEDRRKGKFSMHSGDIYDYTDWPDNAYLAR</sequence>
<feature type="domain" description="Nudix hydrolase" evidence="3">
    <location>
        <begin position="78"/>
        <end position="201"/>
    </location>
</feature>
<dbReference type="Pfam" id="PF14803">
    <property type="entry name" value="Zn_ribbon_Nudix"/>
    <property type="match status" value="1"/>
</dbReference>
<comment type="cofactor">
    <cofactor evidence="1">
        <name>Mg(2+)</name>
        <dbReference type="ChEBI" id="CHEBI:18420"/>
    </cofactor>
</comment>
<dbReference type="InterPro" id="IPR015797">
    <property type="entry name" value="NUDIX_hydrolase-like_dom_sf"/>
</dbReference>
<dbReference type="SUPFAM" id="SSF55811">
    <property type="entry name" value="Nudix"/>
    <property type="match status" value="1"/>
</dbReference>
<dbReference type="InterPro" id="IPR000086">
    <property type="entry name" value="NUDIX_hydrolase_dom"/>
</dbReference>
<dbReference type="CDD" id="cd04511">
    <property type="entry name" value="NUDIX_Hydrolase"/>
    <property type="match status" value="1"/>
</dbReference>
<proteinExistence type="predicted"/>
<keyword evidence="2" id="KW-0378">Hydrolase</keyword>
<evidence type="ECO:0000256" key="1">
    <source>
        <dbReference type="ARBA" id="ARBA00001946"/>
    </source>
</evidence>
<comment type="caution">
    <text evidence="4">The sequence shown here is derived from an EMBL/GenBank/DDBJ whole genome shotgun (WGS) entry which is preliminary data.</text>
</comment>
<dbReference type="InterPro" id="IPR020084">
    <property type="entry name" value="NUDIX_hydrolase_CS"/>
</dbReference>
<protein>
    <submittedName>
        <fullName evidence="4">ADP-ribose pyrophosphatase</fullName>
    </submittedName>
</protein>
<dbReference type="Pfam" id="PF00293">
    <property type="entry name" value="NUDIX"/>
    <property type="match status" value="1"/>
</dbReference>
<dbReference type="PROSITE" id="PS00893">
    <property type="entry name" value="NUDIX_BOX"/>
    <property type="match status" value="1"/>
</dbReference>
<dbReference type="PANTHER" id="PTHR43222">
    <property type="entry name" value="NUDIX HYDROLASE 23"/>
    <property type="match status" value="1"/>
</dbReference>
<evidence type="ECO:0000313" key="5">
    <source>
        <dbReference type="Proteomes" id="UP001156664"/>
    </source>
</evidence>
<dbReference type="InterPro" id="IPR029401">
    <property type="entry name" value="Nudix_N"/>
</dbReference>